<evidence type="ECO:0000313" key="6">
    <source>
        <dbReference type="Proteomes" id="UP001642409"/>
    </source>
</evidence>
<evidence type="ECO:0000313" key="5">
    <source>
        <dbReference type="EMBL" id="CAL6058181.1"/>
    </source>
</evidence>
<keyword evidence="6" id="KW-1185">Reference proteome</keyword>
<feature type="region of interest" description="Disordered" evidence="1">
    <location>
        <begin position="1"/>
        <end position="34"/>
    </location>
</feature>
<evidence type="ECO:0000313" key="3">
    <source>
        <dbReference type="EMBL" id="CAI9972070.1"/>
    </source>
</evidence>
<proteinExistence type="predicted"/>
<dbReference type="EMBL" id="CAXDID020000219">
    <property type="protein sequence ID" value="CAL6058181.1"/>
    <property type="molecule type" value="Genomic_DNA"/>
</dbReference>
<dbReference type="EMBL" id="CATOUU010001103">
    <property type="protein sequence ID" value="CAI9972070.1"/>
    <property type="molecule type" value="Genomic_DNA"/>
</dbReference>
<accession>A0AA86NZY5</accession>
<feature type="compositionally biased region" description="Basic and acidic residues" evidence="1">
    <location>
        <begin position="1"/>
        <end position="11"/>
    </location>
</feature>
<gene>
    <name evidence="2" type="ORF">HINF_LOCUS15532</name>
    <name evidence="4" type="ORF">HINF_LOCUS3342</name>
    <name evidence="5" type="ORF">HINF_LOCUS48071</name>
    <name evidence="3" type="ORF">HINF_LOCUS59715</name>
</gene>
<organism evidence="2">
    <name type="scientific">Hexamita inflata</name>
    <dbReference type="NCBI Taxonomy" id="28002"/>
    <lineage>
        <taxon>Eukaryota</taxon>
        <taxon>Metamonada</taxon>
        <taxon>Diplomonadida</taxon>
        <taxon>Hexamitidae</taxon>
        <taxon>Hexamitinae</taxon>
        <taxon>Hexamita</taxon>
    </lineage>
</organism>
<dbReference type="Proteomes" id="UP001642409">
    <property type="component" value="Unassembled WGS sequence"/>
</dbReference>
<dbReference type="EMBL" id="CATOUU010000386">
    <property type="protein sequence ID" value="CAI9927887.1"/>
    <property type="molecule type" value="Genomic_DNA"/>
</dbReference>
<sequence length="104" mass="12341">MSNRETYDMHTPKILPQLSERYSSSNNSSTNKSSAFNVSFYRKPNESTIFSLLRKVNEKNQKLRNDLIFVDKLAKTLRKVEQNIEILDANLDQIHMYIYLIRRK</sequence>
<dbReference type="AlphaFoldDB" id="A0AA86NZY5"/>
<evidence type="ECO:0000256" key="1">
    <source>
        <dbReference type="SAM" id="MobiDB-lite"/>
    </source>
</evidence>
<feature type="compositionally biased region" description="Low complexity" evidence="1">
    <location>
        <begin position="23"/>
        <end position="34"/>
    </location>
</feature>
<name>A0AA86NZY5_9EUKA</name>
<reference evidence="2" key="1">
    <citation type="submission" date="2023-06" db="EMBL/GenBank/DDBJ databases">
        <authorList>
            <person name="Kurt Z."/>
        </authorList>
    </citation>
    <scope>NUCLEOTIDE SEQUENCE</scope>
</reference>
<protein>
    <submittedName>
        <fullName evidence="4">Hypothetical_protein</fullName>
    </submittedName>
</protein>
<comment type="caution">
    <text evidence="2">The sequence shown here is derived from an EMBL/GenBank/DDBJ whole genome shotgun (WGS) entry which is preliminary data.</text>
</comment>
<evidence type="ECO:0000313" key="4">
    <source>
        <dbReference type="EMBL" id="CAL5975458.1"/>
    </source>
</evidence>
<reference evidence="4 6" key="2">
    <citation type="submission" date="2024-07" db="EMBL/GenBank/DDBJ databases">
        <authorList>
            <person name="Akdeniz Z."/>
        </authorList>
    </citation>
    <scope>NUCLEOTIDE SEQUENCE [LARGE SCALE GENOMIC DNA]</scope>
</reference>
<evidence type="ECO:0000313" key="2">
    <source>
        <dbReference type="EMBL" id="CAI9927887.1"/>
    </source>
</evidence>
<dbReference type="EMBL" id="CAXDID020000006">
    <property type="protein sequence ID" value="CAL5975458.1"/>
    <property type="molecule type" value="Genomic_DNA"/>
</dbReference>